<name>A0AAV4Q499_9ARAC</name>
<evidence type="ECO:0000313" key="1">
    <source>
        <dbReference type="EMBL" id="GIY04159.1"/>
    </source>
</evidence>
<accession>A0AAV4Q499</accession>
<reference evidence="1 2" key="1">
    <citation type="submission" date="2021-06" db="EMBL/GenBank/DDBJ databases">
        <title>Caerostris darwini draft genome.</title>
        <authorList>
            <person name="Kono N."/>
            <person name="Arakawa K."/>
        </authorList>
    </citation>
    <scope>NUCLEOTIDE SEQUENCE [LARGE SCALE GENOMIC DNA]</scope>
</reference>
<protein>
    <submittedName>
        <fullName evidence="1">Uncharacterized protein</fullName>
    </submittedName>
</protein>
<dbReference type="AlphaFoldDB" id="A0AAV4Q499"/>
<dbReference type="Proteomes" id="UP001054837">
    <property type="component" value="Unassembled WGS sequence"/>
</dbReference>
<proteinExistence type="predicted"/>
<gene>
    <name evidence="1" type="ORF">CDAR_233091</name>
</gene>
<sequence length="98" mass="11112">MSVSVSLHPAFSLESFLGPPLPISSSMNVCVFFSTPPIPPHPIPKIFLFFFSQNPGKKVDLELLWFYAGNQREQGRYCLTKYIFVCLNPDLSGKVFRK</sequence>
<keyword evidence="2" id="KW-1185">Reference proteome</keyword>
<organism evidence="1 2">
    <name type="scientific">Caerostris darwini</name>
    <dbReference type="NCBI Taxonomy" id="1538125"/>
    <lineage>
        <taxon>Eukaryota</taxon>
        <taxon>Metazoa</taxon>
        <taxon>Ecdysozoa</taxon>
        <taxon>Arthropoda</taxon>
        <taxon>Chelicerata</taxon>
        <taxon>Arachnida</taxon>
        <taxon>Araneae</taxon>
        <taxon>Araneomorphae</taxon>
        <taxon>Entelegynae</taxon>
        <taxon>Araneoidea</taxon>
        <taxon>Araneidae</taxon>
        <taxon>Caerostris</taxon>
    </lineage>
</organism>
<dbReference type="EMBL" id="BPLQ01003898">
    <property type="protein sequence ID" value="GIY04159.1"/>
    <property type="molecule type" value="Genomic_DNA"/>
</dbReference>
<comment type="caution">
    <text evidence="1">The sequence shown here is derived from an EMBL/GenBank/DDBJ whole genome shotgun (WGS) entry which is preliminary data.</text>
</comment>
<evidence type="ECO:0000313" key="2">
    <source>
        <dbReference type="Proteomes" id="UP001054837"/>
    </source>
</evidence>